<evidence type="ECO:0008006" key="3">
    <source>
        <dbReference type="Google" id="ProtNLM"/>
    </source>
</evidence>
<comment type="caution">
    <text evidence="1">The sequence shown here is derived from an EMBL/GenBank/DDBJ whole genome shotgun (WGS) entry which is preliminary data.</text>
</comment>
<evidence type="ECO:0000313" key="1">
    <source>
        <dbReference type="EMBL" id="GAA4739959.1"/>
    </source>
</evidence>
<dbReference type="SUPFAM" id="SSF52266">
    <property type="entry name" value="SGNH hydrolase"/>
    <property type="match status" value="1"/>
</dbReference>
<sequence length="241" mass="26049">MRASLITRRRAIKLSERARAGLDRPPVKDDGPEVLRSVVVGMDPVRVLLFGSGPFVGYGVTARKDAVDGPLAALLARRTGRGVVVESRVRLGLPTGEAVGSLGGAGTATFHAAVWAPRFGEELQHSNAEHSRTSVRAFLQAFRAESDIPLILCHLPVPLGLDWRTVLRRPRVARYNQVLDEQALAARDVFTADGGSYHPVDPAHAPDASWHRELAIRIAPPVLHAIGHSAPGEYADPFARH</sequence>
<name>A0ABP8YUI0_9MICO</name>
<dbReference type="Proteomes" id="UP001500121">
    <property type="component" value="Unassembled WGS sequence"/>
</dbReference>
<evidence type="ECO:0000313" key="2">
    <source>
        <dbReference type="Proteomes" id="UP001500121"/>
    </source>
</evidence>
<keyword evidence="2" id="KW-1185">Reference proteome</keyword>
<dbReference type="EMBL" id="BAABLP010000002">
    <property type="protein sequence ID" value="GAA4739959.1"/>
    <property type="molecule type" value="Genomic_DNA"/>
</dbReference>
<organism evidence="1 2">
    <name type="scientific">Amnibacterium soli</name>
    <dbReference type="NCBI Taxonomy" id="1282736"/>
    <lineage>
        <taxon>Bacteria</taxon>
        <taxon>Bacillati</taxon>
        <taxon>Actinomycetota</taxon>
        <taxon>Actinomycetes</taxon>
        <taxon>Micrococcales</taxon>
        <taxon>Microbacteriaceae</taxon>
        <taxon>Amnibacterium</taxon>
    </lineage>
</organism>
<accession>A0ABP8YUI0</accession>
<gene>
    <name evidence="1" type="ORF">GCM10025783_08570</name>
</gene>
<proteinExistence type="predicted"/>
<protein>
    <recommendedName>
        <fullName evidence="3">SGNH/GDSL hydrolase family protein</fullName>
    </recommendedName>
</protein>
<reference evidence="2" key="1">
    <citation type="journal article" date="2019" name="Int. J. Syst. Evol. Microbiol.">
        <title>The Global Catalogue of Microorganisms (GCM) 10K type strain sequencing project: providing services to taxonomists for standard genome sequencing and annotation.</title>
        <authorList>
            <consortium name="The Broad Institute Genomics Platform"/>
            <consortium name="The Broad Institute Genome Sequencing Center for Infectious Disease"/>
            <person name="Wu L."/>
            <person name="Ma J."/>
        </authorList>
    </citation>
    <scope>NUCLEOTIDE SEQUENCE [LARGE SCALE GENOMIC DNA]</scope>
    <source>
        <strain evidence="2">JCM 19015</strain>
    </source>
</reference>